<evidence type="ECO:0000313" key="5">
    <source>
        <dbReference type="Proteomes" id="UP001431902"/>
    </source>
</evidence>
<dbReference type="CDD" id="cd12165">
    <property type="entry name" value="2-Hacid_dh_6"/>
    <property type="match status" value="1"/>
</dbReference>
<organism evidence="4 5">
    <name type="scientific">Limnohabitans lacus</name>
    <dbReference type="NCBI Taxonomy" id="3045173"/>
    <lineage>
        <taxon>Bacteria</taxon>
        <taxon>Pseudomonadati</taxon>
        <taxon>Pseudomonadota</taxon>
        <taxon>Betaproteobacteria</taxon>
        <taxon>Burkholderiales</taxon>
        <taxon>Comamonadaceae</taxon>
        <taxon>Limnohabitans</taxon>
    </lineage>
</organism>
<evidence type="ECO:0000313" key="4">
    <source>
        <dbReference type="EMBL" id="MDI9234888.1"/>
    </source>
</evidence>
<dbReference type="InterPro" id="IPR029753">
    <property type="entry name" value="D-isomer_DH_CS"/>
</dbReference>
<feature type="domain" description="D-isomer specific 2-hydroxyacid dehydrogenase NAD-binding" evidence="3">
    <location>
        <begin position="110"/>
        <end position="294"/>
    </location>
</feature>
<proteinExistence type="predicted"/>
<dbReference type="InterPro" id="IPR036291">
    <property type="entry name" value="NAD(P)-bd_dom_sf"/>
</dbReference>
<dbReference type="SUPFAM" id="SSF51735">
    <property type="entry name" value="NAD(P)-binding Rossmann-fold domains"/>
    <property type="match status" value="1"/>
</dbReference>
<keyword evidence="2" id="KW-0520">NAD</keyword>
<dbReference type="PANTHER" id="PTHR10996:SF178">
    <property type="entry name" value="2-HYDROXYACID DEHYDROGENASE YGL185C-RELATED"/>
    <property type="match status" value="1"/>
</dbReference>
<evidence type="ECO:0000256" key="2">
    <source>
        <dbReference type="ARBA" id="ARBA00023027"/>
    </source>
</evidence>
<reference evidence="4" key="1">
    <citation type="submission" date="2023-05" db="EMBL/GenBank/DDBJ databases">
        <title>Limnohabitans sp. strain HM2-2 Genome sequencing and assembly.</title>
        <authorList>
            <person name="Jung Y."/>
        </authorList>
    </citation>
    <scope>NUCLEOTIDE SEQUENCE</scope>
    <source>
        <strain evidence="4">HM2-2</strain>
    </source>
</reference>
<keyword evidence="5" id="KW-1185">Reference proteome</keyword>
<accession>A0ABT6XA67</accession>
<dbReference type="InterPro" id="IPR050223">
    <property type="entry name" value="D-isomer_2-hydroxyacid_DH"/>
</dbReference>
<dbReference type="Proteomes" id="UP001431902">
    <property type="component" value="Unassembled WGS sequence"/>
</dbReference>
<dbReference type="PANTHER" id="PTHR10996">
    <property type="entry name" value="2-HYDROXYACID DEHYDROGENASE-RELATED"/>
    <property type="match status" value="1"/>
</dbReference>
<sequence>MNTQPLKIVFHGQNAANFRHGFEALIAPEHEVLDLSDALDQTGERAHYESADVVIGIKLNADMPQSLKARLFHAPAAGTDAVNTALLPAHCTLANCFGHENAIAEYVIAALLMRHVPLARADQDLRAQRWTYWAGRPTALRTELGEQTLGLVGFGHIAQTVAGRAKAMGMRVHVANRSPISHAVVDQSWTLDGLHDFMGSCDAVVVCLPLTENTQGLIDATAIAAMRPDAVLLNVGRGAVIEEQALYEALKNRQIGGAVIDTWYQYPTPTQAECAPSRFDFASLDNVLMTPHMSGWTSGTVRRRQETLAENIGRLSRGESLINVLRGPLT</sequence>
<name>A0ABT6XA67_9BURK</name>
<gene>
    <name evidence="4" type="ORF">QLQ16_13705</name>
</gene>
<dbReference type="InterPro" id="IPR006140">
    <property type="entry name" value="D-isomer_DH_NAD-bd"/>
</dbReference>
<dbReference type="EMBL" id="JASGBH010000010">
    <property type="protein sequence ID" value="MDI9234888.1"/>
    <property type="molecule type" value="Genomic_DNA"/>
</dbReference>
<dbReference type="PROSITE" id="PS00671">
    <property type="entry name" value="D_2_HYDROXYACID_DH_3"/>
    <property type="match status" value="1"/>
</dbReference>
<dbReference type="RefSeq" id="WP_283225229.1">
    <property type="nucleotide sequence ID" value="NZ_JASGBH010000010.1"/>
</dbReference>
<dbReference type="Pfam" id="PF02826">
    <property type="entry name" value="2-Hacid_dh_C"/>
    <property type="match status" value="1"/>
</dbReference>
<dbReference type="Gene3D" id="3.40.50.720">
    <property type="entry name" value="NAD(P)-binding Rossmann-like Domain"/>
    <property type="match status" value="2"/>
</dbReference>
<keyword evidence="1" id="KW-0560">Oxidoreductase</keyword>
<comment type="caution">
    <text evidence="4">The sequence shown here is derived from an EMBL/GenBank/DDBJ whole genome shotgun (WGS) entry which is preliminary data.</text>
</comment>
<protein>
    <submittedName>
        <fullName evidence="4">2-hydroxyacid dehydrogenase</fullName>
    </submittedName>
</protein>
<evidence type="ECO:0000259" key="3">
    <source>
        <dbReference type="Pfam" id="PF02826"/>
    </source>
</evidence>
<evidence type="ECO:0000256" key="1">
    <source>
        <dbReference type="ARBA" id="ARBA00023002"/>
    </source>
</evidence>